<keyword evidence="1" id="KW-1133">Transmembrane helix</keyword>
<evidence type="ECO:0000256" key="1">
    <source>
        <dbReference type="SAM" id="Phobius"/>
    </source>
</evidence>
<gene>
    <name evidence="3" type="ORF">RF11_15589</name>
</gene>
<evidence type="ECO:0000256" key="2">
    <source>
        <dbReference type="SAM" id="SignalP"/>
    </source>
</evidence>
<feature type="chain" id="PRO_5002167127" description="ZP domain-containing protein" evidence="2">
    <location>
        <begin position="21"/>
        <end position="257"/>
    </location>
</feature>
<name>A0A0C2IPB7_THEKT</name>
<dbReference type="EMBL" id="JWZT01003235">
    <property type="protein sequence ID" value="KII67329.1"/>
    <property type="molecule type" value="Genomic_DNA"/>
</dbReference>
<reference evidence="3 4" key="1">
    <citation type="journal article" date="2014" name="Genome Biol. Evol.">
        <title>The genome of the myxosporean Thelohanellus kitauei shows adaptations to nutrient acquisition within its fish host.</title>
        <authorList>
            <person name="Yang Y."/>
            <person name="Xiong J."/>
            <person name="Zhou Z."/>
            <person name="Huo F."/>
            <person name="Miao W."/>
            <person name="Ran C."/>
            <person name="Liu Y."/>
            <person name="Zhang J."/>
            <person name="Feng J."/>
            <person name="Wang M."/>
            <person name="Wang M."/>
            <person name="Wang L."/>
            <person name="Yao B."/>
        </authorList>
    </citation>
    <scope>NUCLEOTIDE SEQUENCE [LARGE SCALE GENOMIC DNA]</scope>
    <source>
        <strain evidence="3">Wuqing</strain>
    </source>
</reference>
<keyword evidence="2" id="KW-0732">Signal</keyword>
<protein>
    <recommendedName>
        <fullName evidence="5">ZP domain-containing protein</fullName>
    </recommendedName>
</protein>
<evidence type="ECO:0000313" key="4">
    <source>
        <dbReference type="Proteomes" id="UP000031668"/>
    </source>
</evidence>
<proteinExistence type="predicted"/>
<dbReference type="AlphaFoldDB" id="A0A0C2IPB7"/>
<comment type="caution">
    <text evidence="3">The sequence shown here is derived from an EMBL/GenBank/DDBJ whole genome shotgun (WGS) entry which is preliminary data.</text>
</comment>
<evidence type="ECO:0008006" key="5">
    <source>
        <dbReference type="Google" id="ProtNLM"/>
    </source>
</evidence>
<sequence length="257" mass="29535">MYINIISMFAILVFIQETETAHRLFNTSLGSRKLFVELGLSVQMSISQADDRVFLDEALKIFDINETQFIMKYEPDQTSWFEIKCNTLDSAEQTEISGCILSGKTSQYKASHSYPIGYRFKLNKNTNYDLSGFQIKFIIQKDAEKFIEFYIYQLYIYFSCSIQMCQQAIEYGNILSVDVTSANFVSPCETDDSKVTVETNPDVLEKIYVLRLYNQSECTPIRFKTLIIILIASSAGVVCLLVYACICCRRKSKETQK</sequence>
<dbReference type="Proteomes" id="UP000031668">
    <property type="component" value="Unassembled WGS sequence"/>
</dbReference>
<organism evidence="3 4">
    <name type="scientific">Thelohanellus kitauei</name>
    <name type="common">Myxosporean</name>
    <dbReference type="NCBI Taxonomy" id="669202"/>
    <lineage>
        <taxon>Eukaryota</taxon>
        <taxon>Metazoa</taxon>
        <taxon>Cnidaria</taxon>
        <taxon>Myxozoa</taxon>
        <taxon>Myxosporea</taxon>
        <taxon>Bivalvulida</taxon>
        <taxon>Platysporina</taxon>
        <taxon>Myxobolidae</taxon>
        <taxon>Thelohanellus</taxon>
    </lineage>
</organism>
<keyword evidence="1" id="KW-0812">Transmembrane</keyword>
<feature type="signal peptide" evidence="2">
    <location>
        <begin position="1"/>
        <end position="20"/>
    </location>
</feature>
<keyword evidence="4" id="KW-1185">Reference proteome</keyword>
<accession>A0A0C2IPB7</accession>
<evidence type="ECO:0000313" key="3">
    <source>
        <dbReference type="EMBL" id="KII67329.1"/>
    </source>
</evidence>
<keyword evidence="1" id="KW-0472">Membrane</keyword>
<feature type="transmembrane region" description="Helical" evidence="1">
    <location>
        <begin position="226"/>
        <end position="248"/>
    </location>
</feature>